<dbReference type="CDD" id="cd07012">
    <property type="entry name" value="PBP2_Bug_TTT"/>
    <property type="match status" value="1"/>
</dbReference>
<accession>A0A437RIE5</accession>
<organism evidence="2 3">
    <name type="scientific">Rubrivivax rivuli</name>
    <dbReference type="NCBI Taxonomy" id="1862385"/>
    <lineage>
        <taxon>Bacteria</taxon>
        <taxon>Pseudomonadati</taxon>
        <taxon>Pseudomonadota</taxon>
        <taxon>Betaproteobacteria</taxon>
        <taxon>Burkholderiales</taxon>
        <taxon>Sphaerotilaceae</taxon>
        <taxon>Rubrivivax</taxon>
    </lineage>
</organism>
<dbReference type="AlphaFoldDB" id="A0A437RIE5"/>
<comment type="caution">
    <text evidence="2">The sequence shown here is derived from an EMBL/GenBank/DDBJ whole genome shotgun (WGS) entry which is preliminary data.</text>
</comment>
<dbReference type="PANTHER" id="PTHR42928:SF1">
    <property type="entry name" value="BLR4371 PROTEIN"/>
    <property type="match status" value="1"/>
</dbReference>
<comment type="similarity">
    <text evidence="1">Belongs to the UPF0065 (bug) family.</text>
</comment>
<gene>
    <name evidence="2" type="ORF">EOE66_11570</name>
</gene>
<evidence type="ECO:0000313" key="3">
    <source>
        <dbReference type="Proteomes" id="UP000285575"/>
    </source>
</evidence>
<dbReference type="Proteomes" id="UP000285575">
    <property type="component" value="Unassembled WGS sequence"/>
</dbReference>
<sequence>MSRTAPRSTLFHPAPVAGRAPQALIAARTRSALRATQRVRQASIALLLGATALLASPWARAWEPAKPVEFVVPAGTGGGADQMARFIQGVVAKNNLMKQPIVVVNRSGGAGAEGFLDVKGDKGNPHKIIITLSNLFTTPLATGVPFNWRDMTPVSMLALDQFVLWVNEESPHKTAKQFFDALKAGPDRGLKMGGTGSKQEDQIITVLLEKAAGKKITYIPFKGGGDVAVQLVGKHIDATVNNPIEAESHWRAGKLRPLCVFDKVKMPYPAKLTATQGWGDIPPCATAGIPAEYVMLRGIFMPPGVTPDQQKFYVDLMAKVRALPEWKEFMNKGAFNQTALSGQAYFDWLGKNEQMHRELMREAGFLAR</sequence>
<reference evidence="2 3" key="1">
    <citation type="submission" date="2019-01" db="EMBL/GenBank/DDBJ databases">
        <authorList>
            <person name="Chen W.-M."/>
        </authorList>
    </citation>
    <scope>NUCLEOTIDE SEQUENCE [LARGE SCALE GENOMIC DNA]</scope>
    <source>
        <strain evidence="2 3">KYPY4</strain>
    </source>
</reference>
<dbReference type="PIRSF" id="PIRSF017082">
    <property type="entry name" value="YflP"/>
    <property type="match status" value="1"/>
</dbReference>
<dbReference type="SUPFAM" id="SSF53850">
    <property type="entry name" value="Periplasmic binding protein-like II"/>
    <property type="match status" value="1"/>
</dbReference>
<evidence type="ECO:0000256" key="1">
    <source>
        <dbReference type="ARBA" id="ARBA00006987"/>
    </source>
</evidence>
<dbReference type="Gene3D" id="3.40.190.150">
    <property type="entry name" value="Bordetella uptake gene, domain 1"/>
    <property type="match status" value="1"/>
</dbReference>
<evidence type="ECO:0000313" key="2">
    <source>
        <dbReference type="EMBL" id="RVU46458.1"/>
    </source>
</evidence>
<dbReference type="RefSeq" id="WP_128228818.1">
    <property type="nucleotide sequence ID" value="NZ_SACR01000003.1"/>
</dbReference>
<dbReference type="EMBL" id="SACR01000003">
    <property type="protein sequence ID" value="RVU46458.1"/>
    <property type="molecule type" value="Genomic_DNA"/>
</dbReference>
<protein>
    <submittedName>
        <fullName evidence="2">Tripartite tricarboxylate transporter substrate binding protein</fullName>
    </submittedName>
</protein>
<name>A0A437RIE5_9BURK</name>
<dbReference type="Pfam" id="PF03401">
    <property type="entry name" value="TctC"/>
    <property type="match status" value="1"/>
</dbReference>
<dbReference type="Gene3D" id="3.40.190.10">
    <property type="entry name" value="Periplasmic binding protein-like II"/>
    <property type="match status" value="1"/>
</dbReference>
<proteinExistence type="inferred from homology"/>
<dbReference type="PANTHER" id="PTHR42928">
    <property type="entry name" value="TRICARBOXYLATE-BINDING PROTEIN"/>
    <property type="match status" value="1"/>
</dbReference>
<keyword evidence="3" id="KW-1185">Reference proteome</keyword>
<dbReference type="OrthoDB" id="7246401at2"/>
<dbReference type="InterPro" id="IPR042100">
    <property type="entry name" value="Bug_dom1"/>
</dbReference>
<dbReference type="InterPro" id="IPR005064">
    <property type="entry name" value="BUG"/>
</dbReference>